<dbReference type="Pfam" id="PF18962">
    <property type="entry name" value="Por_Secre_tail"/>
    <property type="match status" value="1"/>
</dbReference>
<dbReference type="SUPFAM" id="SSF49265">
    <property type="entry name" value="Fibronectin type III"/>
    <property type="match status" value="1"/>
</dbReference>
<evidence type="ECO:0000313" key="2">
    <source>
        <dbReference type="EMBL" id="MBC8593484.1"/>
    </source>
</evidence>
<accession>A0A926F7W5</accession>
<dbReference type="InterPro" id="IPR003961">
    <property type="entry name" value="FN3_dom"/>
</dbReference>
<gene>
    <name evidence="2" type="ORF">H8744_09540</name>
</gene>
<sequence length="1050" mass="117578">MKKYYLYLIVFALMVTLGNVGAYAQLQSKTGKRDAMGLKYPGASDVQKKGWRTLSSTHQRKHASASMMKIDGNKELWGFLIVDETEDYVPGLGTFPLTNPTQFTTHYFSEVDVSSGAGVDGIMYMQHKSFTFPISFVSVDLLTGEEKELKAYEKNDPIFMDMTYNYTTETMYAVGYNSDAEATFLYTIDLKTGDFKEVFALSYDLITLAADNKGNMFGVSQDGDLCQIMLDEKYVECVGFTNEFPMYLQSMDFDKEDNTLYWAGFTEDGNGFLATIDMESGEATRIIDPLGNNAEIVALYVPTASVEPDAPEAVKDLLIEPGEKGALTVSLSWVNPEYTVAGDELTTLSKIEIYRGEELVHTIDNPVPGAKADWTDQLKQNGYVAYKLLPFNEVGEGKAVKTDQTFVGQDVPVAVTEPLLIKEDDKNEAHISWKAPTTGVNGGWLDVASLKYDVIRYPDKKEVAKDLAETSYVDQSINKFSAYYYQIIPKTVGGEGKPAETNKLFIGDASMSLPYSCDFSTEDLRNLWIIEDANGDGYTWEFGNNYKATKDWFLEYNVYNYDEPPYIQADEWFFSAPFTFEAGKSYILKFRVRLGGDLAQEKFRATLCTDARHDAMVKVIGDYTDLNDQDFQEVAASFKVDETGEYHIGFQCYSDPDQWMIQITDISLRESFAKDMEAIVIKGLTAPVQNDATSYEVTVRNEGLENVSTYRVEVVDEDLNVLGANNVNRELAPQQTLTVEVKATMPQTGQKHLNGRVVLEGDANAGNDVSPALSVEVLSGDQLSWEYVGSKAEMSFSPNCPFATDMPYSRSQTLYLPSDLKFSEGTIEKLVYYYYISPNFGVAAQDVKIRVWLANTDMDNLKDSYVPDEEFTKVFDGSVSLDQQNNVLLIDLDEPFKYTGKNLCVFVERTGEEFTKYKGNNFLYTTDEDVLGEGRTRYYISEDAPYTSSVESGNSARMPNISLLINGKILSSIQTPEKKNRISVYPNPVVDRLHISGEFTEAELFSINGASVKVIDESMSEVDMTGFAKGVYFLKVKTESTVETHKIVVK</sequence>
<keyword evidence="3" id="KW-1185">Reference proteome</keyword>
<evidence type="ECO:0000313" key="3">
    <source>
        <dbReference type="Proteomes" id="UP000651085"/>
    </source>
</evidence>
<feature type="domain" description="Fibronectin type-III" evidence="1">
    <location>
        <begin position="311"/>
        <end position="397"/>
    </location>
</feature>
<dbReference type="Gene3D" id="2.60.40.10">
    <property type="entry name" value="Immunoglobulins"/>
    <property type="match status" value="2"/>
</dbReference>
<dbReference type="InterPro" id="IPR013783">
    <property type="entry name" value="Ig-like_fold"/>
</dbReference>
<dbReference type="NCBIfam" id="NF038128">
    <property type="entry name" value="choice_anch_J"/>
    <property type="match status" value="1"/>
</dbReference>
<comment type="caution">
    <text evidence="2">The sequence shown here is derived from an EMBL/GenBank/DDBJ whole genome shotgun (WGS) entry which is preliminary data.</text>
</comment>
<dbReference type="InterPro" id="IPR036116">
    <property type="entry name" value="FN3_sf"/>
</dbReference>
<dbReference type="InterPro" id="IPR026444">
    <property type="entry name" value="Secre_tail"/>
</dbReference>
<dbReference type="EMBL" id="JACRTF010000001">
    <property type="protein sequence ID" value="MBC8593484.1"/>
    <property type="molecule type" value="Genomic_DNA"/>
</dbReference>
<protein>
    <submittedName>
        <fullName evidence="2">T9SS type A sorting domain-containing protein</fullName>
    </submittedName>
</protein>
<dbReference type="Proteomes" id="UP000651085">
    <property type="component" value="Unassembled WGS sequence"/>
</dbReference>
<dbReference type="NCBIfam" id="TIGR04183">
    <property type="entry name" value="Por_Secre_tail"/>
    <property type="match status" value="1"/>
</dbReference>
<dbReference type="SUPFAM" id="SSF50969">
    <property type="entry name" value="YVTN repeat-like/Quinoprotein amine dehydrogenase"/>
    <property type="match status" value="1"/>
</dbReference>
<evidence type="ECO:0000259" key="1">
    <source>
        <dbReference type="SMART" id="SM00060"/>
    </source>
</evidence>
<feature type="domain" description="Fibronectin type-III" evidence="1">
    <location>
        <begin position="412"/>
        <end position="496"/>
    </location>
</feature>
<name>A0A926F7W5_9BACT</name>
<dbReference type="AlphaFoldDB" id="A0A926F7W5"/>
<organism evidence="2 3">
    <name type="scientific">Jilunia laotingensis</name>
    <dbReference type="NCBI Taxonomy" id="2763675"/>
    <lineage>
        <taxon>Bacteria</taxon>
        <taxon>Pseudomonadati</taxon>
        <taxon>Bacteroidota</taxon>
        <taxon>Bacteroidia</taxon>
        <taxon>Bacteroidales</taxon>
        <taxon>Bacteroidaceae</taxon>
        <taxon>Jilunia</taxon>
    </lineage>
</organism>
<reference evidence="2" key="1">
    <citation type="submission" date="2020-08" db="EMBL/GenBank/DDBJ databases">
        <title>Genome public.</title>
        <authorList>
            <person name="Liu C."/>
            <person name="Sun Q."/>
        </authorList>
    </citation>
    <scope>NUCLEOTIDE SEQUENCE</scope>
    <source>
        <strain evidence="2">N12</strain>
    </source>
</reference>
<dbReference type="SMART" id="SM00060">
    <property type="entry name" value="FN3"/>
    <property type="match status" value="2"/>
</dbReference>
<dbReference type="RefSeq" id="WP_262434611.1">
    <property type="nucleotide sequence ID" value="NZ_JACRTF010000001.1"/>
</dbReference>
<dbReference type="InterPro" id="IPR011044">
    <property type="entry name" value="Quino_amine_DH_bsu"/>
</dbReference>
<dbReference type="Gene3D" id="2.60.120.200">
    <property type="match status" value="1"/>
</dbReference>
<proteinExistence type="predicted"/>